<feature type="chain" id="PRO_5031495494" evidence="1">
    <location>
        <begin position="39"/>
        <end position="145"/>
    </location>
</feature>
<proteinExistence type="predicted"/>
<reference evidence="2" key="1">
    <citation type="submission" date="2020-11" db="EMBL/GenBank/DDBJ databases">
        <authorList>
            <person name="Tran Van P."/>
        </authorList>
    </citation>
    <scope>NUCLEOTIDE SEQUENCE</scope>
</reference>
<keyword evidence="1" id="KW-0732">Signal</keyword>
<dbReference type="PANTHER" id="PTHR11257">
    <property type="entry name" value="CHEMOSENSORY PROTEIN-RELATED"/>
    <property type="match status" value="1"/>
</dbReference>
<evidence type="ECO:0000313" key="2">
    <source>
        <dbReference type="EMBL" id="CAD7201888.1"/>
    </source>
</evidence>
<dbReference type="SUPFAM" id="SSF100910">
    <property type="entry name" value="Chemosensory protein Csp2"/>
    <property type="match status" value="1"/>
</dbReference>
<dbReference type="PANTHER" id="PTHR11257:SF12">
    <property type="entry name" value="EJACULATORY BULB-SPECIFIC PROTEIN 3-RELATED"/>
    <property type="match status" value="1"/>
</dbReference>
<dbReference type="EMBL" id="OA568793">
    <property type="protein sequence ID" value="CAD7201888.1"/>
    <property type="molecule type" value="Genomic_DNA"/>
</dbReference>
<feature type="signal peptide" evidence="1">
    <location>
        <begin position="1"/>
        <end position="38"/>
    </location>
</feature>
<organism evidence="2">
    <name type="scientific">Timema douglasi</name>
    <name type="common">Walking stick</name>
    <dbReference type="NCBI Taxonomy" id="61478"/>
    <lineage>
        <taxon>Eukaryota</taxon>
        <taxon>Metazoa</taxon>
        <taxon>Ecdysozoa</taxon>
        <taxon>Arthropoda</taxon>
        <taxon>Hexapoda</taxon>
        <taxon>Insecta</taxon>
        <taxon>Pterygota</taxon>
        <taxon>Neoptera</taxon>
        <taxon>Polyneoptera</taxon>
        <taxon>Phasmatodea</taxon>
        <taxon>Timematodea</taxon>
        <taxon>Timematoidea</taxon>
        <taxon>Timematidae</taxon>
        <taxon>Timema</taxon>
    </lineage>
</organism>
<dbReference type="AlphaFoldDB" id="A0A7R8VQN5"/>
<name>A0A7R8VQN5_TIMDO</name>
<accession>A0A7R8VQN5</accession>
<gene>
    <name evidence="2" type="ORF">TDIB3V08_LOCUS8079</name>
</gene>
<dbReference type="Gene3D" id="1.10.2080.10">
    <property type="entry name" value="Insect odorant-binding protein A10/Ejaculatory bulb-specific protein 3"/>
    <property type="match status" value="1"/>
</dbReference>
<evidence type="ECO:0000256" key="1">
    <source>
        <dbReference type="SAM" id="SignalP"/>
    </source>
</evidence>
<dbReference type="InterPro" id="IPR005055">
    <property type="entry name" value="A10/PebIII"/>
</dbReference>
<dbReference type="InterPro" id="IPR036682">
    <property type="entry name" value="OS_D_A10/PebIII_sf"/>
</dbReference>
<dbReference type="Pfam" id="PF03392">
    <property type="entry name" value="OS-D"/>
    <property type="match status" value="1"/>
</dbReference>
<protein>
    <submittedName>
        <fullName evidence="2">Uncharacterized protein</fullName>
    </submittedName>
</protein>
<sequence>MTGLGLYKSSSLQSVHHHNMKCVLSLCVLAVFLGLAQSEEKYTTKYDGVNLGEILKNERLRKVYIKCLMDDGLENCTPDGKELKENIPDALTNECSKCSEKQKQGTKEVIRFLYREKPEEWKPLQLKYDPDNTYVTKYAKQLEEV</sequence>